<organism evidence="1 2">
    <name type="scientific">Bauhinia variegata</name>
    <name type="common">Purple orchid tree</name>
    <name type="synonym">Phanera variegata</name>
    <dbReference type="NCBI Taxonomy" id="167791"/>
    <lineage>
        <taxon>Eukaryota</taxon>
        <taxon>Viridiplantae</taxon>
        <taxon>Streptophyta</taxon>
        <taxon>Embryophyta</taxon>
        <taxon>Tracheophyta</taxon>
        <taxon>Spermatophyta</taxon>
        <taxon>Magnoliopsida</taxon>
        <taxon>eudicotyledons</taxon>
        <taxon>Gunneridae</taxon>
        <taxon>Pentapetalae</taxon>
        <taxon>rosids</taxon>
        <taxon>fabids</taxon>
        <taxon>Fabales</taxon>
        <taxon>Fabaceae</taxon>
        <taxon>Cercidoideae</taxon>
        <taxon>Cercideae</taxon>
        <taxon>Bauhiniinae</taxon>
        <taxon>Bauhinia</taxon>
    </lineage>
</organism>
<protein>
    <submittedName>
        <fullName evidence="1">Uncharacterized protein</fullName>
    </submittedName>
</protein>
<evidence type="ECO:0000313" key="2">
    <source>
        <dbReference type="Proteomes" id="UP000828941"/>
    </source>
</evidence>
<dbReference type="EMBL" id="CM039439">
    <property type="protein sequence ID" value="KAI4297450.1"/>
    <property type="molecule type" value="Genomic_DNA"/>
</dbReference>
<evidence type="ECO:0000313" key="1">
    <source>
        <dbReference type="EMBL" id="KAI4297450.1"/>
    </source>
</evidence>
<comment type="caution">
    <text evidence="1">The sequence shown here is derived from an EMBL/GenBank/DDBJ whole genome shotgun (WGS) entry which is preliminary data.</text>
</comment>
<accession>A0ACB9KJW3</accession>
<name>A0ACB9KJW3_BAUVA</name>
<proteinExistence type="predicted"/>
<gene>
    <name evidence="1" type="ORF">L6164_037341</name>
</gene>
<keyword evidence="2" id="KW-1185">Reference proteome</keyword>
<sequence>MAPTIAIAREFTPESELINSNYEHIEITEDDTIPVIDFSLLISGNPKERSKAIKDLGKACEEWGFFLLINHGIPENVKNSMLEYVEQFFKLPEEEMRKFQGKNVMDPVRCGTRSLNNGPGRTISRGYIKLIVHPEFHFPDKPAGYRDTAFEYCKSVREIVEELLKGLCEGLGLEPNYISKAMDLDSSFQRFVSQLYMPCPKPELASGSPAHSDHGLLTIVTDNGIPGLQTFHNGKWINLRPPPNAVMVNTCDQLEILTNGKFKSNVHRVFHTGNTTRISLVSTNGPSPDKLVSPAPELVDESHPPAFAALTMREYYERHQSSSLDGKTILDQVRI</sequence>
<dbReference type="Proteomes" id="UP000828941">
    <property type="component" value="Chromosome 14"/>
</dbReference>
<reference evidence="1 2" key="1">
    <citation type="journal article" date="2022" name="DNA Res.">
        <title>Chromosomal-level genome assembly of the orchid tree Bauhinia variegata (Leguminosae; Cercidoideae) supports the allotetraploid origin hypothesis of Bauhinia.</title>
        <authorList>
            <person name="Zhong Y."/>
            <person name="Chen Y."/>
            <person name="Zheng D."/>
            <person name="Pang J."/>
            <person name="Liu Y."/>
            <person name="Luo S."/>
            <person name="Meng S."/>
            <person name="Qian L."/>
            <person name="Wei D."/>
            <person name="Dai S."/>
            <person name="Zhou R."/>
        </authorList>
    </citation>
    <scope>NUCLEOTIDE SEQUENCE [LARGE SCALE GENOMIC DNA]</scope>
    <source>
        <strain evidence="1">BV-YZ2020</strain>
    </source>
</reference>